<comment type="caution">
    <text evidence="1">The sequence shown here is derived from an EMBL/GenBank/DDBJ whole genome shotgun (WGS) entry which is preliminary data.</text>
</comment>
<dbReference type="Pfam" id="PF16945">
    <property type="entry name" value="Phage_r1t_holin"/>
    <property type="match status" value="1"/>
</dbReference>
<protein>
    <recommendedName>
        <fullName evidence="3">Holin family protein</fullName>
    </recommendedName>
</protein>
<dbReference type="eggNOG" id="ENOG5032ZMK">
    <property type="taxonomic scope" value="Bacteria"/>
</dbReference>
<reference evidence="1 2" key="1">
    <citation type="submission" date="2013-08" db="EMBL/GenBank/DDBJ databases">
        <authorList>
            <person name="Durkin A.S."/>
            <person name="Haft D.R."/>
            <person name="McCorrison J."/>
            <person name="Torralba M."/>
            <person name="Gillis M."/>
            <person name="Haft D.H."/>
            <person name="Methe B."/>
            <person name="Sutton G."/>
            <person name="Nelson K.E."/>
        </authorList>
    </citation>
    <scope>NUCLEOTIDE SEQUENCE [LARGE SCALE GENOMIC DNA]</scope>
    <source>
        <strain evidence="1 2">F0195</strain>
    </source>
</reference>
<dbReference type="Proteomes" id="UP000016638">
    <property type="component" value="Unassembled WGS sequence"/>
</dbReference>
<organism evidence="1 2">
    <name type="scientific">Olsenella profusa F0195</name>
    <dbReference type="NCBI Taxonomy" id="1125712"/>
    <lineage>
        <taxon>Bacteria</taxon>
        <taxon>Bacillati</taxon>
        <taxon>Actinomycetota</taxon>
        <taxon>Coriobacteriia</taxon>
        <taxon>Coriobacteriales</taxon>
        <taxon>Atopobiaceae</taxon>
        <taxon>Olsenella</taxon>
    </lineage>
</organism>
<proteinExistence type="predicted"/>
<evidence type="ECO:0000313" key="1">
    <source>
        <dbReference type="EMBL" id="ERL08042.1"/>
    </source>
</evidence>
<sequence>MGNLTNRKWWAAAGVRAIKTAAQTAVAAIGTSAAMGEVSWAAVASTAALAAIVSLLTSMAGLPEVDAAEGAE</sequence>
<keyword evidence="2" id="KW-1185">Reference proteome</keyword>
<dbReference type="EMBL" id="AWEZ01000047">
    <property type="protein sequence ID" value="ERL08042.1"/>
    <property type="molecule type" value="Genomic_DNA"/>
</dbReference>
<name>U2UY53_9ACTN</name>
<dbReference type="STRING" id="1125712.HMPREF1316_2355"/>
<gene>
    <name evidence="1" type="ORF">HMPREF1316_2355</name>
</gene>
<dbReference type="PATRIC" id="fig|1125712.3.peg.1414"/>
<evidence type="ECO:0008006" key="3">
    <source>
        <dbReference type="Google" id="ProtNLM"/>
    </source>
</evidence>
<evidence type="ECO:0000313" key="2">
    <source>
        <dbReference type="Proteomes" id="UP000016638"/>
    </source>
</evidence>
<dbReference type="InterPro" id="IPR020109">
    <property type="entry name" value="Holin_r1t"/>
</dbReference>
<dbReference type="RefSeq" id="WP_021726317.1">
    <property type="nucleotide sequence ID" value="NZ_AWEZ01000047.1"/>
</dbReference>
<dbReference type="AlphaFoldDB" id="U2UY53"/>
<accession>U2UY53</accession>